<dbReference type="InterPro" id="IPR014044">
    <property type="entry name" value="CAP_dom"/>
</dbReference>
<protein>
    <recommendedName>
        <fullName evidence="2">SCP domain-containing protein</fullName>
    </recommendedName>
</protein>
<feature type="signal peptide" evidence="1">
    <location>
        <begin position="1"/>
        <end position="21"/>
    </location>
</feature>
<evidence type="ECO:0000259" key="2">
    <source>
        <dbReference type="SMART" id="SM00198"/>
    </source>
</evidence>
<organism evidence="3 4">
    <name type="scientific">Cyprinus carpio carpio</name>
    <dbReference type="NCBI Taxonomy" id="630221"/>
    <lineage>
        <taxon>Eukaryota</taxon>
        <taxon>Metazoa</taxon>
        <taxon>Chordata</taxon>
        <taxon>Craniata</taxon>
        <taxon>Vertebrata</taxon>
        <taxon>Euteleostomi</taxon>
        <taxon>Actinopterygii</taxon>
        <taxon>Neopterygii</taxon>
        <taxon>Teleostei</taxon>
        <taxon>Ostariophysi</taxon>
        <taxon>Cypriniformes</taxon>
        <taxon>Cyprinidae</taxon>
        <taxon>Cyprininae</taxon>
        <taxon>Cyprinus</taxon>
    </lineage>
</organism>
<dbReference type="GeneTree" id="ENSGT00940000156473"/>
<dbReference type="PRINTS" id="PR00837">
    <property type="entry name" value="V5TPXLIKE"/>
</dbReference>
<accession>A0A8C1H4T2</accession>
<reference evidence="3" key="1">
    <citation type="submission" date="2025-08" db="UniProtKB">
        <authorList>
            <consortium name="Ensembl"/>
        </authorList>
    </citation>
    <scope>IDENTIFICATION</scope>
</reference>
<dbReference type="Pfam" id="PF00188">
    <property type="entry name" value="CAP"/>
    <property type="match status" value="1"/>
</dbReference>
<name>A0A8C1H4T2_CYPCA</name>
<proteinExistence type="predicted"/>
<evidence type="ECO:0000313" key="4">
    <source>
        <dbReference type="Proteomes" id="UP001108240"/>
    </source>
</evidence>
<dbReference type="OMA" id="HRIGCAV"/>
<evidence type="ECO:0000256" key="1">
    <source>
        <dbReference type="SAM" id="SignalP"/>
    </source>
</evidence>
<dbReference type="PANTHER" id="PTHR10334">
    <property type="entry name" value="CYSTEINE-RICH SECRETORY PROTEIN-RELATED"/>
    <property type="match status" value="1"/>
</dbReference>
<keyword evidence="1" id="KW-0732">Signal</keyword>
<keyword evidence="4" id="KW-1185">Reference proteome</keyword>
<feature type="chain" id="PRO_5040369565" description="SCP domain-containing protein" evidence="1">
    <location>
        <begin position="22"/>
        <end position="264"/>
    </location>
</feature>
<dbReference type="InterPro" id="IPR001283">
    <property type="entry name" value="CRISP-related"/>
</dbReference>
<evidence type="ECO:0000313" key="3">
    <source>
        <dbReference type="Ensembl" id="ENSCCRP00000023873.1"/>
    </source>
</evidence>
<feature type="domain" description="SCP" evidence="2">
    <location>
        <begin position="26"/>
        <end position="165"/>
    </location>
</feature>
<dbReference type="Proteomes" id="UP001108240">
    <property type="component" value="Unplaced"/>
</dbReference>
<dbReference type="Ensembl" id="ENSCCRT00000025929.2">
    <property type="protein sequence ID" value="ENSCCRP00000023873.1"/>
    <property type="gene ID" value="ENSCCRG00000013045.2"/>
</dbReference>
<dbReference type="AlphaFoldDB" id="A0A8C1H4T2"/>
<reference evidence="3" key="2">
    <citation type="submission" date="2025-09" db="UniProtKB">
        <authorList>
            <consortium name="Ensembl"/>
        </authorList>
    </citation>
    <scope>IDENTIFICATION</scope>
</reference>
<dbReference type="SMART" id="SM00198">
    <property type="entry name" value="SCP"/>
    <property type="match status" value="1"/>
</dbReference>
<dbReference type="SUPFAM" id="SSF55797">
    <property type="entry name" value="PR-1-like"/>
    <property type="match status" value="1"/>
</dbReference>
<dbReference type="Gene3D" id="3.40.33.10">
    <property type="entry name" value="CAP"/>
    <property type="match status" value="1"/>
</dbReference>
<dbReference type="InterPro" id="IPR035940">
    <property type="entry name" value="CAP_sf"/>
</dbReference>
<sequence length="264" mass="29433">MHWNVALRSAGLWVILSLAAGHLTEQEKSTIVDMHNELRSKVYPSAASMQKVVWDETLRLVAEAHAAKCILESNPQREKCRMGENIFTDANPFNATKAMQVWFGEGEDYEFETNNCHEDKICNHYIQAVWAGSNKIGCAAYFCDKIENLNSEKATLFVCNYYPVSSEDFKNKKPYESGVPCSGCPETLPVCEDNMCVAKDNKDLTVLPECPRMTTEPAVVPTEPTQVHVIIETGKESEPDHGSKMDSVSAPLVMLVWLLAALVL</sequence>